<keyword evidence="2" id="KW-0413">Isomerase</keyword>
<dbReference type="GO" id="GO:0005737">
    <property type="term" value="C:cytoplasm"/>
    <property type="evidence" value="ECO:0007669"/>
    <property type="project" value="TreeGrafter"/>
</dbReference>
<dbReference type="PIRSF" id="PIRSF016184">
    <property type="entry name" value="PhzC_PhzF"/>
    <property type="match status" value="1"/>
</dbReference>
<accession>I5BTD9</accession>
<name>I5BTD9_9BACT</name>
<dbReference type="AlphaFoldDB" id="I5BTD9"/>
<dbReference type="SUPFAM" id="SSF54506">
    <property type="entry name" value="Diaminopimelate epimerase-like"/>
    <property type="match status" value="1"/>
</dbReference>
<evidence type="ECO:0000313" key="4">
    <source>
        <dbReference type="EMBL" id="EIM72841.1"/>
    </source>
</evidence>
<sequence>MKKLKTYQIDAFASEQFTGNPAAVCLLENWLPDAQLQAIAAANNLSETAFVLPIAPEEGRFALRWFTPTAEVKLCGHATLSAAHVLFMHELPQLQQVVFQTRFSGLLHVTRQGDTYVMDFPLDVGSEISIDSLPRELFVGAQPLSAWKGQEDLIVRLPDAEAVADYRPPMELLATLPYRGLITTAEGQAYGVDFVSRFFGPAVGVPEDPVTGSAHTSLAAFWAPILGKTHMQARQISWRPGTLGLALTGKRVALSGKALTFLVGEIWLQEEGG</sequence>
<dbReference type="Gene3D" id="3.10.310.10">
    <property type="entry name" value="Diaminopimelate Epimerase, Chain A, domain 1"/>
    <property type="match status" value="2"/>
</dbReference>
<dbReference type="PANTHER" id="PTHR13774:SF17">
    <property type="entry name" value="PHENAZINE BIOSYNTHESIS-LIKE DOMAIN-CONTAINING PROTEIN"/>
    <property type="match status" value="1"/>
</dbReference>
<protein>
    <submittedName>
        <fullName evidence="4">Phenazine biosynthesis protein PhzF family</fullName>
    </submittedName>
</protein>
<evidence type="ECO:0000256" key="1">
    <source>
        <dbReference type="ARBA" id="ARBA00008270"/>
    </source>
</evidence>
<evidence type="ECO:0000256" key="2">
    <source>
        <dbReference type="ARBA" id="ARBA00023235"/>
    </source>
</evidence>
<proteinExistence type="inferred from homology"/>
<feature type="active site" evidence="3">
    <location>
        <position position="47"/>
    </location>
</feature>
<dbReference type="InterPro" id="IPR003719">
    <property type="entry name" value="Phenazine_PhzF-like"/>
</dbReference>
<reference evidence="4 5" key="1">
    <citation type="submission" date="2012-05" db="EMBL/GenBank/DDBJ databases">
        <title>Genome sequence of Nitritalea halalkaliphila LW7.</title>
        <authorList>
            <person name="Jangir P.K."/>
            <person name="Singh A."/>
            <person name="Shivaji S."/>
            <person name="Sharma R."/>
        </authorList>
    </citation>
    <scope>NUCLEOTIDE SEQUENCE [LARGE SCALE GENOMIC DNA]</scope>
    <source>
        <strain evidence="4 5">LW7</strain>
    </source>
</reference>
<evidence type="ECO:0000313" key="5">
    <source>
        <dbReference type="Proteomes" id="UP000005551"/>
    </source>
</evidence>
<comment type="similarity">
    <text evidence="1">Belongs to the PhzF family.</text>
</comment>
<dbReference type="Proteomes" id="UP000005551">
    <property type="component" value="Unassembled WGS sequence"/>
</dbReference>
<organism evidence="4 5">
    <name type="scientific">Nitritalea halalkaliphila LW7</name>
    <dbReference type="NCBI Taxonomy" id="1189621"/>
    <lineage>
        <taxon>Bacteria</taxon>
        <taxon>Pseudomonadati</taxon>
        <taxon>Bacteroidota</taxon>
        <taxon>Cytophagia</taxon>
        <taxon>Cytophagales</taxon>
        <taxon>Cyclobacteriaceae</taxon>
        <taxon>Nitritalea</taxon>
    </lineage>
</organism>
<dbReference type="Pfam" id="PF02567">
    <property type="entry name" value="PhzC-PhzF"/>
    <property type="match status" value="1"/>
</dbReference>
<dbReference type="EMBL" id="AJYA01000074">
    <property type="protein sequence ID" value="EIM72841.1"/>
    <property type="molecule type" value="Genomic_DNA"/>
</dbReference>
<dbReference type="GO" id="GO:0016853">
    <property type="term" value="F:isomerase activity"/>
    <property type="evidence" value="ECO:0007669"/>
    <property type="project" value="UniProtKB-KW"/>
</dbReference>
<evidence type="ECO:0000256" key="3">
    <source>
        <dbReference type="PIRSR" id="PIRSR016184-1"/>
    </source>
</evidence>
<dbReference type="PATRIC" id="fig|1189621.3.peg.3985"/>
<gene>
    <name evidence="4" type="ORF">A3SI_19196</name>
</gene>
<dbReference type="PANTHER" id="PTHR13774">
    <property type="entry name" value="PHENAZINE BIOSYNTHESIS PROTEIN"/>
    <property type="match status" value="1"/>
</dbReference>
<dbReference type="NCBIfam" id="TIGR00654">
    <property type="entry name" value="PhzF_family"/>
    <property type="match status" value="1"/>
</dbReference>
<dbReference type="STRING" id="1189621.A3SI_19196"/>
<comment type="caution">
    <text evidence="4">The sequence shown here is derived from an EMBL/GenBank/DDBJ whole genome shotgun (WGS) entry which is preliminary data.</text>
</comment>
<dbReference type="RefSeq" id="WP_009057434.1">
    <property type="nucleotide sequence ID" value="NZ_AJYA01000074.1"/>
</dbReference>
<dbReference type="OrthoDB" id="9788221at2"/>
<keyword evidence="5" id="KW-1185">Reference proteome</keyword>